<evidence type="ECO:0000313" key="4">
    <source>
        <dbReference type="Proteomes" id="UP000664344"/>
    </source>
</evidence>
<proteinExistence type="predicted"/>
<dbReference type="Gene3D" id="3.30.565.60">
    <property type="match status" value="1"/>
</dbReference>
<reference evidence="3 4" key="1">
    <citation type="submission" date="2021-02" db="EMBL/GenBank/DDBJ databases">
        <title>PHA producing bacteria isolated from coastal sediment in Guangdong, Shenzhen.</title>
        <authorList>
            <person name="Zheng W."/>
            <person name="Yu S."/>
            <person name="Huang Y."/>
        </authorList>
    </citation>
    <scope>NUCLEOTIDE SEQUENCE [LARGE SCALE GENOMIC DNA]</scope>
    <source>
        <strain evidence="3 4">TN21-5</strain>
    </source>
</reference>
<evidence type="ECO:0000256" key="1">
    <source>
        <dbReference type="SAM" id="MobiDB-lite"/>
    </source>
</evidence>
<dbReference type="PANTHER" id="PTHR30595">
    <property type="entry name" value="GLPR-RELATED TRANSCRIPTIONAL REPRESSOR"/>
    <property type="match status" value="1"/>
</dbReference>
<dbReference type="Gene3D" id="3.30.950.30">
    <property type="entry name" value="Schlafen, AAA domain"/>
    <property type="match status" value="1"/>
</dbReference>
<organism evidence="3 4">
    <name type="scientific">Marinobacter daepoensis</name>
    <dbReference type="NCBI Taxonomy" id="262077"/>
    <lineage>
        <taxon>Bacteria</taxon>
        <taxon>Pseudomonadati</taxon>
        <taxon>Pseudomonadota</taxon>
        <taxon>Gammaproteobacteria</taxon>
        <taxon>Pseudomonadales</taxon>
        <taxon>Marinobacteraceae</taxon>
        <taxon>Marinobacter</taxon>
    </lineage>
</organism>
<accession>A0ABS3BCL7</accession>
<dbReference type="Proteomes" id="UP000664344">
    <property type="component" value="Unassembled WGS sequence"/>
</dbReference>
<dbReference type="EMBL" id="JAFKDB010000007">
    <property type="protein sequence ID" value="MBN7768606.1"/>
    <property type="molecule type" value="Genomic_DNA"/>
</dbReference>
<feature type="domain" description="Schlafen AlbA-2" evidence="2">
    <location>
        <begin position="36"/>
        <end position="144"/>
    </location>
</feature>
<feature type="compositionally biased region" description="Low complexity" evidence="1">
    <location>
        <begin position="518"/>
        <end position="543"/>
    </location>
</feature>
<dbReference type="InterPro" id="IPR038461">
    <property type="entry name" value="Schlafen_AlbA_2_dom_sf"/>
</dbReference>
<evidence type="ECO:0000259" key="2">
    <source>
        <dbReference type="Pfam" id="PF04326"/>
    </source>
</evidence>
<name>A0ABS3BCL7_9GAMM</name>
<dbReference type="Pfam" id="PF04326">
    <property type="entry name" value="SLFN_AlbA_2"/>
    <property type="match status" value="1"/>
</dbReference>
<protein>
    <submittedName>
        <fullName evidence="3">DNA binding domain-containing protein</fullName>
    </submittedName>
</protein>
<keyword evidence="4" id="KW-1185">Reference proteome</keyword>
<gene>
    <name evidence="3" type="ORF">JYP53_01660</name>
</gene>
<dbReference type="InterPro" id="IPR038475">
    <property type="entry name" value="RecG_C_sf"/>
</dbReference>
<comment type="caution">
    <text evidence="3">The sequence shown here is derived from an EMBL/GenBank/DDBJ whole genome shotgun (WGS) entry which is preliminary data.</text>
</comment>
<evidence type="ECO:0000313" key="3">
    <source>
        <dbReference type="EMBL" id="MBN7768606.1"/>
    </source>
</evidence>
<feature type="compositionally biased region" description="Polar residues" evidence="1">
    <location>
        <begin position="544"/>
        <end position="553"/>
    </location>
</feature>
<dbReference type="Pfam" id="PF13749">
    <property type="entry name" value="HATPase_c_4"/>
    <property type="match status" value="1"/>
</dbReference>
<sequence length="673" mass="75652">MTIQSLDELSLLRESVSLECKLAGGRDAKGALPADFWPSYSAMANTDGGMIVLGLRERKGRFELAGIENIAKVRTELFNNLNNRQKVSLNLLTDIDVQERQIDGKVILLIDIPRASRQQRPVHLTANPLNGNTYRRINESDVPLSDEEVKRMLAEQVEDSRDDRIMVGFGLADLNSETLRSYRQVFATRDPGHPWNTLDDREFLRHIGGWRRNRETGEAGLTMAGLLMFGEMTTIQEALPYYMLDYQERPEAKTERRWIDRLTLDGKWSGNLYDFYRKVYLKLTADLKVPFQLEKGERQDETPVHVALREALANALVHADYSERASLLVVKRPDMFGFRNPGLMRIPVEIALHGGEPDCRNRHLHKMFRLVGVGEQAGTGIPRIFQGWKSQHWNPPKLHESSTPYNQTLLELRMIDLFPQKVMISLRTLFGIEFDQLSNEERVVLALAASEGTVNHARLCTISASHPVEITRTLQHLTQRGMLTSLGSGRGAVYYLPGQDIPTPDDVFGPSLVTRAGSSSDLSTSSSDSRASSSDLPYSSSVLETNSSTPENQWNAEGYFVTDQLPLPVINDLQRLSPTLRESLEALAAEPREKKKIPKHDLEAVILAVCKGHYLTLQTLAELLHRKPASLRNGYLSPMVRARTLSLAFPTTPTHERQAYCTTVTDAETASDV</sequence>
<dbReference type="InterPro" id="IPR007421">
    <property type="entry name" value="Schlafen_AlbA_2_dom"/>
</dbReference>
<dbReference type="PANTHER" id="PTHR30595:SF6">
    <property type="entry name" value="SCHLAFEN ALBA-2 DOMAIN-CONTAINING PROTEIN"/>
    <property type="match status" value="1"/>
</dbReference>
<feature type="region of interest" description="Disordered" evidence="1">
    <location>
        <begin position="506"/>
        <end position="553"/>
    </location>
</feature>
<dbReference type="RefSeq" id="WP_206556482.1">
    <property type="nucleotide sequence ID" value="NZ_JAFKDB010000007.1"/>
</dbReference>